<name>A0A5Q0M981_VARPD</name>
<keyword evidence="2" id="KW-0503">Monooxygenase</keyword>
<dbReference type="AlphaFoldDB" id="A0A5Q0M981"/>
<dbReference type="InterPro" id="IPR050493">
    <property type="entry name" value="FAD-dep_Monooxygenase_BioMet"/>
</dbReference>
<dbReference type="Proteomes" id="UP000326780">
    <property type="component" value="Chromosome"/>
</dbReference>
<dbReference type="SUPFAM" id="SSF51905">
    <property type="entry name" value="FAD/NAD(P)-binding domain"/>
    <property type="match status" value="1"/>
</dbReference>
<dbReference type="Pfam" id="PF01494">
    <property type="entry name" value="FAD_binding_3"/>
    <property type="match status" value="1"/>
</dbReference>
<evidence type="ECO:0000256" key="1">
    <source>
        <dbReference type="ARBA" id="ARBA00023002"/>
    </source>
</evidence>
<dbReference type="InterPro" id="IPR002938">
    <property type="entry name" value="FAD-bd"/>
</dbReference>
<dbReference type="RefSeq" id="WP_153283693.1">
    <property type="nucleotide sequence ID" value="NZ_CP045644.1"/>
</dbReference>
<reference evidence="4 5" key="1">
    <citation type="submission" date="2019-10" db="EMBL/GenBank/DDBJ databases">
        <title>Complete genome sequence of Variovorax paradoxus 5C-2.</title>
        <authorList>
            <person name="Gogoleva N.E."/>
            <person name="Balkin A.S."/>
        </authorList>
    </citation>
    <scope>NUCLEOTIDE SEQUENCE [LARGE SCALE GENOMIC DNA]</scope>
    <source>
        <strain evidence="4 5">5C-2</strain>
    </source>
</reference>
<dbReference type="NCBIfam" id="NF005313">
    <property type="entry name" value="PRK06847.1"/>
    <property type="match status" value="1"/>
</dbReference>
<dbReference type="PANTHER" id="PTHR13789">
    <property type="entry name" value="MONOOXYGENASE"/>
    <property type="match status" value="1"/>
</dbReference>
<dbReference type="GO" id="GO:0071949">
    <property type="term" value="F:FAD binding"/>
    <property type="evidence" value="ECO:0007669"/>
    <property type="project" value="InterPro"/>
</dbReference>
<protein>
    <submittedName>
        <fullName evidence="4">NAD(P)-binding protein</fullName>
    </submittedName>
</protein>
<evidence type="ECO:0000313" key="4">
    <source>
        <dbReference type="EMBL" id="QFZ85075.1"/>
    </source>
</evidence>
<evidence type="ECO:0000256" key="2">
    <source>
        <dbReference type="ARBA" id="ARBA00023033"/>
    </source>
</evidence>
<accession>A0A5Q0M981</accession>
<dbReference type="PANTHER" id="PTHR13789:SF309">
    <property type="entry name" value="PUTATIVE (AFU_ORTHOLOGUE AFUA_6G14510)-RELATED"/>
    <property type="match status" value="1"/>
</dbReference>
<proteinExistence type="predicted"/>
<dbReference type="InterPro" id="IPR036188">
    <property type="entry name" value="FAD/NAD-bd_sf"/>
</dbReference>
<sequence length="370" mass="40078">MNKTKRVLVVGSGIGGATAAYALAKAGLETHCIDIQPARSTLGSGICLLHNTMRALSEIGLADPCLDSGLRFEVFKQFDAAGNLLMSNPTPPGIGIRRPELARILETSASAAGAKMERGLTAKSVSDRGDCVEVEFSDGREAAYDLVVAADGAYSKLREQFFGAEHRVCFAGQSAWRFNAPRPPEVDGFCLYRSPDGKRTVGALPTSKETCYLFFLENSAQHLHWPDDQLDVLVRERLAGFSAPVIQDSLALITSPQQVLVRPFDVTLVPAPWHRGRVVLLGDSAHSPTPQMTSGGGMAIEDAVVLAQCLKAESSIPEALVAYTNRRFERVSTVWNASLQLCKYEQEAVPNPQRSAALLLQTYQYLGQPM</sequence>
<gene>
    <name evidence="4" type="ORF">GFK26_21090</name>
</gene>
<dbReference type="GO" id="GO:0004497">
    <property type="term" value="F:monooxygenase activity"/>
    <property type="evidence" value="ECO:0007669"/>
    <property type="project" value="UniProtKB-KW"/>
</dbReference>
<dbReference type="Gene3D" id="3.50.50.60">
    <property type="entry name" value="FAD/NAD(P)-binding domain"/>
    <property type="match status" value="1"/>
</dbReference>
<dbReference type="PRINTS" id="PR00420">
    <property type="entry name" value="RNGMNOXGNASE"/>
</dbReference>
<evidence type="ECO:0000313" key="5">
    <source>
        <dbReference type="Proteomes" id="UP000326780"/>
    </source>
</evidence>
<evidence type="ECO:0000259" key="3">
    <source>
        <dbReference type="Pfam" id="PF01494"/>
    </source>
</evidence>
<feature type="domain" description="FAD-binding" evidence="3">
    <location>
        <begin position="6"/>
        <end position="334"/>
    </location>
</feature>
<dbReference type="EMBL" id="CP045644">
    <property type="protein sequence ID" value="QFZ85075.1"/>
    <property type="molecule type" value="Genomic_DNA"/>
</dbReference>
<keyword evidence="1" id="KW-0560">Oxidoreductase</keyword>
<organism evidence="4 5">
    <name type="scientific">Variovorax paradoxus</name>
    <dbReference type="NCBI Taxonomy" id="34073"/>
    <lineage>
        <taxon>Bacteria</taxon>
        <taxon>Pseudomonadati</taxon>
        <taxon>Pseudomonadota</taxon>
        <taxon>Betaproteobacteria</taxon>
        <taxon>Burkholderiales</taxon>
        <taxon>Comamonadaceae</taxon>
        <taxon>Variovorax</taxon>
    </lineage>
</organism>